<keyword evidence="3" id="KW-0328">Glycosyltransferase</keyword>
<dbReference type="Gene3D" id="2.40.440.10">
    <property type="entry name" value="L,D-transpeptidase catalytic domain-like"/>
    <property type="match status" value="1"/>
</dbReference>
<reference evidence="13 14" key="1">
    <citation type="submission" date="2024-10" db="EMBL/GenBank/DDBJ databases">
        <authorList>
            <person name="Sang B.-I."/>
            <person name="Prabhaharan D."/>
        </authorList>
    </citation>
    <scope>NUCLEOTIDE SEQUENCE [LARGE SCALE GENOMIC DNA]</scope>
    <source>
        <strain evidence="13 14">MH</strain>
    </source>
</reference>
<evidence type="ECO:0000256" key="1">
    <source>
        <dbReference type="ARBA" id="ARBA00004752"/>
    </source>
</evidence>
<keyword evidence="14" id="KW-1185">Reference proteome</keyword>
<feature type="signal peptide" evidence="11">
    <location>
        <begin position="1"/>
        <end position="21"/>
    </location>
</feature>
<evidence type="ECO:0000256" key="6">
    <source>
        <dbReference type="ARBA" id="ARBA00022960"/>
    </source>
</evidence>
<feature type="active site" description="Proton donor/acceptor" evidence="9">
    <location>
        <position position="188"/>
    </location>
</feature>
<evidence type="ECO:0000256" key="2">
    <source>
        <dbReference type="ARBA" id="ARBA00005992"/>
    </source>
</evidence>
<accession>A0ABW7DMN9</accession>
<comment type="caution">
    <text evidence="13">The sequence shown here is derived from an EMBL/GenBank/DDBJ whole genome shotgun (WGS) entry which is preliminary data.</text>
</comment>
<evidence type="ECO:0000256" key="4">
    <source>
        <dbReference type="ARBA" id="ARBA00022679"/>
    </source>
</evidence>
<feature type="active site" description="Nucleophile" evidence="9">
    <location>
        <position position="204"/>
    </location>
</feature>
<dbReference type="EMBL" id="JBIEKR010000002">
    <property type="protein sequence ID" value="MFG6272262.1"/>
    <property type="molecule type" value="Genomic_DNA"/>
</dbReference>
<keyword evidence="5" id="KW-0378">Hydrolase</keyword>
<keyword evidence="6 9" id="KW-0133">Cell shape</keyword>
<protein>
    <submittedName>
        <fullName evidence="13">L,D-transpeptidase</fullName>
        <ecNumber evidence="13">2.3.2.-</ecNumber>
    </submittedName>
</protein>
<feature type="region of interest" description="Disordered" evidence="10">
    <location>
        <begin position="40"/>
        <end position="102"/>
    </location>
</feature>
<dbReference type="Pfam" id="PF03734">
    <property type="entry name" value="YkuD"/>
    <property type="match status" value="1"/>
</dbReference>
<dbReference type="Proteomes" id="UP001605989">
    <property type="component" value="Unassembled WGS sequence"/>
</dbReference>
<feature type="chain" id="PRO_5045695061" evidence="11">
    <location>
        <begin position="22"/>
        <end position="403"/>
    </location>
</feature>
<feature type="domain" description="L,D-TPase catalytic" evidence="12">
    <location>
        <begin position="107"/>
        <end position="228"/>
    </location>
</feature>
<evidence type="ECO:0000256" key="5">
    <source>
        <dbReference type="ARBA" id="ARBA00022801"/>
    </source>
</evidence>
<comment type="similarity">
    <text evidence="2">Belongs to the YkuD family.</text>
</comment>
<keyword evidence="7 9" id="KW-0573">Peptidoglycan synthesis</keyword>
<evidence type="ECO:0000256" key="8">
    <source>
        <dbReference type="ARBA" id="ARBA00023316"/>
    </source>
</evidence>
<evidence type="ECO:0000256" key="9">
    <source>
        <dbReference type="PROSITE-ProRule" id="PRU01373"/>
    </source>
</evidence>
<dbReference type="PANTHER" id="PTHR30582:SF24">
    <property type="entry name" value="L,D-TRANSPEPTIDASE ERFK_SRFK-RELATED"/>
    <property type="match status" value="1"/>
</dbReference>
<evidence type="ECO:0000313" key="13">
    <source>
        <dbReference type="EMBL" id="MFG6272262.1"/>
    </source>
</evidence>
<gene>
    <name evidence="13" type="ORF">ACGTZG_03570</name>
</gene>
<dbReference type="RefSeq" id="WP_257536577.1">
    <property type="nucleotide sequence ID" value="NZ_CP011940.1"/>
</dbReference>
<organism evidence="13 14">
    <name type="scientific">Megasphaera hexanoica</name>
    <dbReference type="NCBI Taxonomy" id="1675036"/>
    <lineage>
        <taxon>Bacteria</taxon>
        <taxon>Bacillati</taxon>
        <taxon>Bacillota</taxon>
        <taxon>Negativicutes</taxon>
        <taxon>Veillonellales</taxon>
        <taxon>Veillonellaceae</taxon>
        <taxon>Megasphaera</taxon>
    </lineage>
</organism>
<evidence type="ECO:0000256" key="11">
    <source>
        <dbReference type="SAM" id="SignalP"/>
    </source>
</evidence>
<dbReference type="GO" id="GO:0016746">
    <property type="term" value="F:acyltransferase activity"/>
    <property type="evidence" value="ECO:0007669"/>
    <property type="project" value="UniProtKB-KW"/>
</dbReference>
<feature type="compositionally biased region" description="Low complexity" evidence="10">
    <location>
        <begin position="63"/>
        <end position="98"/>
    </location>
</feature>
<keyword evidence="13" id="KW-0012">Acyltransferase</keyword>
<dbReference type="SUPFAM" id="SSF141523">
    <property type="entry name" value="L,D-transpeptidase catalytic domain-like"/>
    <property type="match status" value="1"/>
</dbReference>
<dbReference type="InterPro" id="IPR005490">
    <property type="entry name" value="LD_TPept_cat_dom"/>
</dbReference>
<proteinExistence type="inferred from homology"/>
<name>A0ABW7DMN9_9FIRM</name>
<keyword evidence="4 13" id="KW-0808">Transferase</keyword>
<sequence length="403" mass="42407">MRKTIMTALCALALSAGSAWAAGTDTAPAGETALRTVPTHFSQRTEESLNEQAPSGGRADGKAAPAAVVTVTPTTGAAASPASPSPTTAVSVTSTVPAEGPQVSREKKIMLNLASRILTLYEGKTPICMYPVGVGKVSTPTPTGYYSVSEKILNPTWTDPDSGVSIGSGPDCPLGYRWLGLFGNYGIHGTNRPDSIGGYVSNGCVRMHEEDVEDLYDRVSVGTAVDIYYDRIVIDRDADHTISYYIYPDGYGWQTVSVQDVKKALAGYGVQDFAEPAAIASKIAASDGNPTYVAKAYDLYVNGKKQPKRALGKDGVIWLPAFALSTATHTEAEWSGASQSLRTNHGTGTGIVRSDVVYLDAATAQNLYGLTGGLGADLVYRMQSRPAVTLYGDSSQKGAAKVK</sequence>
<evidence type="ECO:0000256" key="3">
    <source>
        <dbReference type="ARBA" id="ARBA00022676"/>
    </source>
</evidence>
<evidence type="ECO:0000256" key="10">
    <source>
        <dbReference type="SAM" id="MobiDB-lite"/>
    </source>
</evidence>
<evidence type="ECO:0000259" key="12">
    <source>
        <dbReference type="PROSITE" id="PS52029"/>
    </source>
</evidence>
<evidence type="ECO:0000313" key="14">
    <source>
        <dbReference type="Proteomes" id="UP001605989"/>
    </source>
</evidence>
<comment type="pathway">
    <text evidence="1 9">Cell wall biogenesis; peptidoglycan biosynthesis.</text>
</comment>
<keyword evidence="8 9" id="KW-0961">Cell wall biogenesis/degradation</keyword>
<dbReference type="PANTHER" id="PTHR30582">
    <property type="entry name" value="L,D-TRANSPEPTIDASE"/>
    <property type="match status" value="1"/>
</dbReference>
<keyword evidence="11" id="KW-0732">Signal</keyword>
<evidence type="ECO:0000256" key="7">
    <source>
        <dbReference type="ARBA" id="ARBA00022984"/>
    </source>
</evidence>
<dbReference type="InterPro" id="IPR050979">
    <property type="entry name" value="LD-transpeptidase"/>
</dbReference>
<dbReference type="CDD" id="cd16913">
    <property type="entry name" value="YkuD_like"/>
    <property type="match status" value="1"/>
</dbReference>
<dbReference type="PROSITE" id="PS52029">
    <property type="entry name" value="LD_TPASE"/>
    <property type="match status" value="1"/>
</dbReference>
<dbReference type="EC" id="2.3.2.-" evidence="13"/>
<dbReference type="InterPro" id="IPR038063">
    <property type="entry name" value="Transpep_catalytic_dom"/>
</dbReference>